<name>A0A497EPR1_9CREN</name>
<dbReference type="SUPFAM" id="SSF47954">
    <property type="entry name" value="Cyclin-like"/>
    <property type="match status" value="1"/>
</dbReference>
<dbReference type="PANTHER" id="PTHR11618:SF13">
    <property type="entry name" value="TRANSCRIPTION INITIATION FACTOR IIB"/>
    <property type="match status" value="1"/>
</dbReference>
<evidence type="ECO:0000313" key="3">
    <source>
        <dbReference type="EMBL" id="RLE49333.1"/>
    </source>
</evidence>
<proteinExistence type="predicted"/>
<reference evidence="3 4" key="1">
    <citation type="submission" date="2018-06" db="EMBL/GenBank/DDBJ databases">
        <title>Extensive metabolic versatility and redundancy in microbially diverse, dynamic hydrothermal sediments.</title>
        <authorList>
            <person name="Dombrowski N."/>
            <person name="Teske A."/>
            <person name="Baker B.J."/>
        </authorList>
    </citation>
    <scope>NUCLEOTIDE SEQUENCE [LARGE SCALE GENOMIC DNA]</scope>
    <source>
        <strain evidence="3">B66_G16</strain>
    </source>
</reference>
<keyword evidence="1" id="KW-0805">Transcription regulation</keyword>
<accession>A0A497EPR1</accession>
<dbReference type="AlphaFoldDB" id="A0A497EPR1"/>
<dbReference type="InterPro" id="IPR000812">
    <property type="entry name" value="TFIIB"/>
</dbReference>
<protein>
    <recommendedName>
        <fullName evidence="5">Transcription initiation factor IIB family protein</fullName>
    </recommendedName>
</protein>
<gene>
    <name evidence="3" type="ORF">DRJ31_05280</name>
</gene>
<evidence type="ECO:0000256" key="1">
    <source>
        <dbReference type="ARBA" id="ARBA00023015"/>
    </source>
</evidence>
<dbReference type="GO" id="GO:0097550">
    <property type="term" value="C:transcription preinitiation complex"/>
    <property type="evidence" value="ECO:0007669"/>
    <property type="project" value="TreeGrafter"/>
</dbReference>
<evidence type="ECO:0000313" key="4">
    <source>
        <dbReference type="Proteomes" id="UP000278475"/>
    </source>
</evidence>
<dbReference type="Gene3D" id="1.10.472.170">
    <property type="match status" value="1"/>
</dbReference>
<dbReference type="GO" id="GO:0017025">
    <property type="term" value="F:TBP-class protein binding"/>
    <property type="evidence" value="ECO:0007669"/>
    <property type="project" value="TreeGrafter"/>
</dbReference>
<dbReference type="Gene3D" id="1.10.472.10">
    <property type="entry name" value="Cyclin-like"/>
    <property type="match status" value="1"/>
</dbReference>
<dbReference type="Proteomes" id="UP000278475">
    <property type="component" value="Unassembled WGS sequence"/>
</dbReference>
<organism evidence="3 4">
    <name type="scientific">Thermoproteota archaeon</name>
    <dbReference type="NCBI Taxonomy" id="2056631"/>
    <lineage>
        <taxon>Archaea</taxon>
        <taxon>Thermoproteota</taxon>
    </lineage>
</organism>
<evidence type="ECO:0000256" key="2">
    <source>
        <dbReference type="ARBA" id="ARBA00023163"/>
    </source>
</evidence>
<dbReference type="CDD" id="cd00043">
    <property type="entry name" value="CYCLIN_SF"/>
    <property type="match status" value="1"/>
</dbReference>
<dbReference type="PANTHER" id="PTHR11618">
    <property type="entry name" value="TRANSCRIPTION INITIATION FACTOR IIB-RELATED"/>
    <property type="match status" value="1"/>
</dbReference>
<comment type="caution">
    <text evidence="3">The sequence shown here is derived from an EMBL/GenBank/DDBJ whole genome shotgun (WGS) entry which is preliminary data.</text>
</comment>
<dbReference type="GO" id="GO:0070897">
    <property type="term" value="P:transcription preinitiation complex assembly"/>
    <property type="evidence" value="ECO:0007669"/>
    <property type="project" value="InterPro"/>
</dbReference>
<sequence length="288" mass="32954">MFLETSLEPPIQVIFSPLGSYIGRKGESLLKDSQGRVLPLKTQMLFKRLRALQDIDPYTRQTALRHKALRILNKVVNLLNIDQRIRDQAIDKYKTFTKKEGFSRNNILIIAACLLIASREVKGVKPLTLNEICEGFKLVGHDIHPRVLSKTVFKVLNVIGAKPTIMSPEDYVDKVIDKLCSSKEIVNRIQVNRLTVHEYFSELREEAKKLLCSLNERRKMGKNPYALAVSSIYAASLITYSKRELQISILTQKLLSEIADVAEYTIREHYYTLFKDEVEKLISATSPM</sequence>
<evidence type="ECO:0008006" key="5">
    <source>
        <dbReference type="Google" id="ProtNLM"/>
    </source>
</evidence>
<keyword evidence="2" id="KW-0804">Transcription</keyword>
<dbReference type="EMBL" id="QMQV01000040">
    <property type="protein sequence ID" value="RLE49333.1"/>
    <property type="molecule type" value="Genomic_DNA"/>
</dbReference>
<dbReference type="InterPro" id="IPR036915">
    <property type="entry name" value="Cyclin-like_sf"/>
</dbReference>